<evidence type="ECO:0000313" key="2">
    <source>
        <dbReference type="Proteomes" id="UP000821845"/>
    </source>
</evidence>
<proteinExistence type="predicted"/>
<gene>
    <name evidence="1" type="ORF">HPB50_027489</name>
</gene>
<evidence type="ECO:0000313" key="1">
    <source>
        <dbReference type="EMBL" id="KAH6942045.1"/>
    </source>
</evidence>
<sequence length="144" mass="15634">MYAGHTTVAKPARRHRGKCQAVVSTTYYQSKQHGAVSVISGRLQQRGKRAWRSEEVSYGASLRHINKRAKNKEHTNATTSWVHERSEQAALDLADAAASDNSGGSGVGISNLLVLREGDCADYDRLSQAVTLLKKGKDPRDSGA</sequence>
<dbReference type="Proteomes" id="UP000821845">
    <property type="component" value="Chromosome 11"/>
</dbReference>
<dbReference type="EMBL" id="CM023491">
    <property type="protein sequence ID" value="KAH6942045.1"/>
    <property type="molecule type" value="Genomic_DNA"/>
</dbReference>
<accession>A0ACB7T5A1</accession>
<name>A0ACB7T5A1_HYAAI</name>
<protein>
    <submittedName>
        <fullName evidence="1">Uncharacterized protein</fullName>
    </submittedName>
</protein>
<keyword evidence="2" id="KW-1185">Reference proteome</keyword>
<comment type="caution">
    <text evidence="1">The sequence shown here is derived from an EMBL/GenBank/DDBJ whole genome shotgun (WGS) entry which is preliminary data.</text>
</comment>
<organism evidence="1 2">
    <name type="scientific">Hyalomma asiaticum</name>
    <name type="common">Tick</name>
    <dbReference type="NCBI Taxonomy" id="266040"/>
    <lineage>
        <taxon>Eukaryota</taxon>
        <taxon>Metazoa</taxon>
        <taxon>Ecdysozoa</taxon>
        <taxon>Arthropoda</taxon>
        <taxon>Chelicerata</taxon>
        <taxon>Arachnida</taxon>
        <taxon>Acari</taxon>
        <taxon>Parasitiformes</taxon>
        <taxon>Ixodida</taxon>
        <taxon>Ixodoidea</taxon>
        <taxon>Ixodidae</taxon>
        <taxon>Hyalomminae</taxon>
        <taxon>Hyalomma</taxon>
    </lineage>
</organism>
<reference evidence="1" key="1">
    <citation type="submission" date="2020-05" db="EMBL/GenBank/DDBJ databases">
        <title>Large-scale comparative analyses of tick genomes elucidate their genetic diversity and vector capacities.</title>
        <authorList>
            <person name="Jia N."/>
            <person name="Wang J."/>
            <person name="Shi W."/>
            <person name="Du L."/>
            <person name="Sun Y."/>
            <person name="Zhan W."/>
            <person name="Jiang J."/>
            <person name="Wang Q."/>
            <person name="Zhang B."/>
            <person name="Ji P."/>
            <person name="Sakyi L.B."/>
            <person name="Cui X."/>
            <person name="Yuan T."/>
            <person name="Jiang B."/>
            <person name="Yang W."/>
            <person name="Lam T.T.-Y."/>
            <person name="Chang Q."/>
            <person name="Ding S."/>
            <person name="Wang X."/>
            <person name="Zhu J."/>
            <person name="Ruan X."/>
            <person name="Zhao L."/>
            <person name="Wei J."/>
            <person name="Que T."/>
            <person name="Du C."/>
            <person name="Cheng J."/>
            <person name="Dai P."/>
            <person name="Han X."/>
            <person name="Huang E."/>
            <person name="Gao Y."/>
            <person name="Liu J."/>
            <person name="Shao H."/>
            <person name="Ye R."/>
            <person name="Li L."/>
            <person name="Wei W."/>
            <person name="Wang X."/>
            <person name="Wang C."/>
            <person name="Yang T."/>
            <person name="Huo Q."/>
            <person name="Li W."/>
            <person name="Guo W."/>
            <person name="Chen H."/>
            <person name="Zhou L."/>
            <person name="Ni X."/>
            <person name="Tian J."/>
            <person name="Zhou Y."/>
            <person name="Sheng Y."/>
            <person name="Liu T."/>
            <person name="Pan Y."/>
            <person name="Xia L."/>
            <person name="Li J."/>
            <person name="Zhao F."/>
            <person name="Cao W."/>
        </authorList>
    </citation>
    <scope>NUCLEOTIDE SEQUENCE</scope>
    <source>
        <strain evidence="1">Hyas-2018</strain>
    </source>
</reference>